<dbReference type="Gene3D" id="3.40.50.1000">
    <property type="entry name" value="HAD superfamily/HAD-like"/>
    <property type="match status" value="1"/>
</dbReference>
<dbReference type="GO" id="GO:0016787">
    <property type="term" value="F:hydrolase activity"/>
    <property type="evidence" value="ECO:0007669"/>
    <property type="project" value="UniProtKB-KW"/>
</dbReference>
<dbReference type="Proteomes" id="UP000262524">
    <property type="component" value="Unassembled WGS sequence"/>
</dbReference>
<dbReference type="SUPFAM" id="SSF56784">
    <property type="entry name" value="HAD-like"/>
    <property type="match status" value="1"/>
</dbReference>
<evidence type="ECO:0000313" key="1">
    <source>
        <dbReference type="EMBL" id="CUN01875.1"/>
    </source>
</evidence>
<keyword evidence="2" id="KW-0378">Hydrolase</keyword>
<dbReference type="EMBL" id="QSOE01000041">
    <property type="protein sequence ID" value="RGI87824.1"/>
    <property type="molecule type" value="Genomic_DNA"/>
</dbReference>
<dbReference type="InterPro" id="IPR036412">
    <property type="entry name" value="HAD-like_sf"/>
</dbReference>
<proteinExistence type="predicted"/>
<sequence>MANIIAVVWDFDKTLVNGYMEEPIFEHYGVDSSLFWREVNSLPEKYRVEQGVRVNPDTIYLNHFIHYAKKGIFKGLNNAMLYDFGKNLHFYEGVPEIFEETRKLIEEDSIYQEYDIKVEHYIVSTGLSQVIKGSVVVQYVKGIWGCELIEEEIENGEKIISEIGYTIDNTSKTRALFEINKGVNRHEGVEVNTKMPEELRRVPFRNMIYVADGPSDIPAFSLVNKNQGATFAIYPHGDMEAMRQVEQMRVDGRINMYAEADYREGTTAYMWICHKIKECAERIRKREREKISIYAQAGTPKHLT</sequence>
<evidence type="ECO:0000313" key="5">
    <source>
        <dbReference type="Proteomes" id="UP000262524"/>
    </source>
</evidence>
<dbReference type="Proteomes" id="UP000095390">
    <property type="component" value="Unassembled WGS sequence"/>
</dbReference>
<evidence type="ECO:0000313" key="3">
    <source>
        <dbReference type="EMBL" id="RHK30772.1"/>
    </source>
</evidence>
<name>A0A173TJ50_9FIRM</name>
<protein>
    <submittedName>
        <fullName evidence="2">Haloacid dehalogenase-like hydrolase</fullName>
    </submittedName>
</protein>
<evidence type="ECO:0000313" key="6">
    <source>
        <dbReference type="Proteomes" id="UP000283497"/>
    </source>
</evidence>
<evidence type="ECO:0000313" key="2">
    <source>
        <dbReference type="EMBL" id="RGI87824.1"/>
    </source>
</evidence>
<dbReference type="EMBL" id="QRNJ01000169">
    <property type="protein sequence ID" value="RHK30772.1"/>
    <property type="molecule type" value="Genomic_DNA"/>
</dbReference>
<dbReference type="AlphaFoldDB" id="A0A173TJ50"/>
<evidence type="ECO:0000313" key="4">
    <source>
        <dbReference type="Proteomes" id="UP000095390"/>
    </source>
</evidence>
<dbReference type="OrthoDB" id="9785423at2"/>
<reference evidence="5 6" key="2">
    <citation type="submission" date="2018-08" db="EMBL/GenBank/DDBJ databases">
        <title>A genome reference for cultivated species of the human gut microbiota.</title>
        <authorList>
            <person name="Zou Y."/>
            <person name="Xue W."/>
            <person name="Luo G."/>
        </authorList>
    </citation>
    <scope>NUCLEOTIDE SEQUENCE [LARGE SCALE GENOMIC DNA]</scope>
    <source>
        <strain evidence="3 6">AF45-14BH</strain>
        <strain evidence="2 5">TM10-1AC</strain>
    </source>
</reference>
<dbReference type="RefSeq" id="WP_022170594.1">
    <property type="nucleotide sequence ID" value="NZ_CATVSP010000057.1"/>
</dbReference>
<gene>
    <name evidence="3" type="ORF">DW068_17810</name>
    <name evidence="2" type="ORF">DXD91_07695</name>
    <name evidence="1" type="ORF">ERS852578_01680</name>
</gene>
<organism evidence="1 4">
    <name type="scientific">Anaerobutyricum hallii</name>
    <dbReference type="NCBI Taxonomy" id="39488"/>
    <lineage>
        <taxon>Bacteria</taxon>
        <taxon>Bacillati</taxon>
        <taxon>Bacillota</taxon>
        <taxon>Clostridia</taxon>
        <taxon>Lachnospirales</taxon>
        <taxon>Lachnospiraceae</taxon>
        <taxon>Anaerobutyricum</taxon>
    </lineage>
</organism>
<dbReference type="Proteomes" id="UP000283497">
    <property type="component" value="Unassembled WGS sequence"/>
</dbReference>
<accession>A0A173TJ50</accession>
<reference evidence="1 4" key="1">
    <citation type="submission" date="2015-09" db="EMBL/GenBank/DDBJ databases">
        <authorList>
            <consortium name="Pathogen Informatics"/>
        </authorList>
    </citation>
    <scope>NUCLEOTIDE SEQUENCE [LARGE SCALE GENOMIC DNA]</scope>
    <source>
        <strain evidence="1 4">2789STDY5834966</strain>
    </source>
</reference>
<dbReference type="EMBL" id="CYYC01000018">
    <property type="protein sequence ID" value="CUN01875.1"/>
    <property type="molecule type" value="Genomic_DNA"/>
</dbReference>
<dbReference type="InterPro" id="IPR023214">
    <property type="entry name" value="HAD_sf"/>
</dbReference>